<name>A0AAV7LIT8_PLEWA</name>
<evidence type="ECO:0000313" key="2">
    <source>
        <dbReference type="EMBL" id="KAJ1090404.1"/>
    </source>
</evidence>
<evidence type="ECO:0000313" key="3">
    <source>
        <dbReference type="Proteomes" id="UP001066276"/>
    </source>
</evidence>
<organism evidence="2 3">
    <name type="scientific">Pleurodeles waltl</name>
    <name type="common">Iberian ribbed newt</name>
    <dbReference type="NCBI Taxonomy" id="8319"/>
    <lineage>
        <taxon>Eukaryota</taxon>
        <taxon>Metazoa</taxon>
        <taxon>Chordata</taxon>
        <taxon>Craniata</taxon>
        <taxon>Vertebrata</taxon>
        <taxon>Euteleostomi</taxon>
        <taxon>Amphibia</taxon>
        <taxon>Batrachia</taxon>
        <taxon>Caudata</taxon>
        <taxon>Salamandroidea</taxon>
        <taxon>Salamandridae</taxon>
        <taxon>Pleurodelinae</taxon>
        <taxon>Pleurodeles</taxon>
    </lineage>
</organism>
<protein>
    <submittedName>
        <fullName evidence="2">Uncharacterized protein</fullName>
    </submittedName>
</protein>
<gene>
    <name evidence="2" type="ORF">NDU88_003536</name>
</gene>
<dbReference type="EMBL" id="JANPWB010000015">
    <property type="protein sequence ID" value="KAJ1090404.1"/>
    <property type="molecule type" value="Genomic_DNA"/>
</dbReference>
<feature type="compositionally biased region" description="Basic and acidic residues" evidence="1">
    <location>
        <begin position="1"/>
        <end position="12"/>
    </location>
</feature>
<feature type="region of interest" description="Disordered" evidence="1">
    <location>
        <begin position="1"/>
        <end position="66"/>
    </location>
</feature>
<feature type="compositionally biased region" description="Basic and acidic residues" evidence="1">
    <location>
        <begin position="27"/>
        <end position="49"/>
    </location>
</feature>
<reference evidence="2" key="1">
    <citation type="journal article" date="2022" name="bioRxiv">
        <title>Sequencing and chromosome-scale assembly of the giantPleurodeles waltlgenome.</title>
        <authorList>
            <person name="Brown T."/>
            <person name="Elewa A."/>
            <person name="Iarovenko S."/>
            <person name="Subramanian E."/>
            <person name="Araus A.J."/>
            <person name="Petzold A."/>
            <person name="Susuki M."/>
            <person name="Suzuki K.-i.T."/>
            <person name="Hayashi T."/>
            <person name="Toyoda A."/>
            <person name="Oliveira C."/>
            <person name="Osipova E."/>
            <person name="Leigh N.D."/>
            <person name="Simon A."/>
            <person name="Yun M.H."/>
        </authorList>
    </citation>
    <scope>NUCLEOTIDE SEQUENCE</scope>
    <source>
        <strain evidence="2">20211129_DDA</strain>
        <tissue evidence="2">Liver</tissue>
    </source>
</reference>
<comment type="caution">
    <text evidence="2">The sequence shown here is derived from an EMBL/GenBank/DDBJ whole genome shotgun (WGS) entry which is preliminary data.</text>
</comment>
<accession>A0AAV7LIT8</accession>
<sequence length="123" mass="13460">MGQRPPPREHGLLKGHAARRRRSTAVVKEENRTSETAISRKEEDKDEIGRPGGSEGPRELTGPSAPIECVPEEKTRTAAVPIGDEESWLQGAESYYPPGRREAWLSQVGLGRMGGGQKCGFNH</sequence>
<proteinExistence type="predicted"/>
<evidence type="ECO:0000256" key="1">
    <source>
        <dbReference type="SAM" id="MobiDB-lite"/>
    </source>
</evidence>
<dbReference type="Proteomes" id="UP001066276">
    <property type="component" value="Chromosome 11"/>
</dbReference>
<dbReference type="AlphaFoldDB" id="A0AAV7LIT8"/>
<keyword evidence="3" id="KW-1185">Reference proteome</keyword>